<feature type="compositionally biased region" description="Basic residues" evidence="2">
    <location>
        <begin position="276"/>
        <end position="285"/>
    </location>
</feature>
<evidence type="ECO:0008006" key="5">
    <source>
        <dbReference type="Google" id="ProtNLM"/>
    </source>
</evidence>
<evidence type="ECO:0000313" key="4">
    <source>
        <dbReference type="Proteomes" id="UP000094527"/>
    </source>
</evidence>
<feature type="region of interest" description="Disordered" evidence="2">
    <location>
        <begin position="119"/>
        <end position="156"/>
    </location>
</feature>
<feature type="compositionally biased region" description="Polar residues" evidence="2">
    <location>
        <begin position="119"/>
        <end position="150"/>
    </location>
</feature>
<evidence type="ECO:0000313" key="3">
    <source>
        <dbReference type="EMBL" id="ODM90313.1"/>
    </source>
</evidence>
<dbReference type="PANTHER" id="PTHR47357:SF1">
    <property type="entry name" value="SPINDLE POLE BODY COMPONENT 110"/>
    <property type="match status" value="1"/>
</dbReference>
<sequence>MDFGSDFVNINSISPDDELFHGSYQQDESWENTSKAIENGKLNPIGFPANEDGSLADISAMDLDFEASFRLIQAAIEAPNRALIDPPVNIDPSLPATPPGAGIDLDCFQENAFVSLTPSNAVQTPNQGAEPVSNKSGGLQSANWDETQTSENKKAYQPATPQLHAMNPLMDESSNYMLMGNPDPKFVENTDGLQFYVVPDDVANALKQMGAATDSVTVLESENAIQSSSAVFLDTENLMETSATTSDSGSDNTEPCTTSQNEETMMSGKMHSTSKPPKRRGKKEKMHQNPNLDDPRVKRARDQWEKREKKKKYDEERENKISTLTKELKDLQTEIEKREVWKHQLEKVTAENIELKTKLKTAEKLNEELQAEQSNQITNPVQTMKMLDCFQNVVSRLPDKCEIVITQRLAEMRAPVLTEDCMQRIRKNQGQEEAPSEDTMKLTAVFSVPGDTDPHNQIVNEELPIAPDLRDALQTTSNLLPSLENIGEFSHSTVPVSIQQTEPVASEIEIGDNEQMTLNEETYSASTVASHSQSHSSQQISTKPKRREKIVKFYERQDSNDPRVPRAINAKLYRERKKQAEEQLKEKNAEFKAKCKELSEEIEKCNQTIATQDETISKLKNENEQLATENKDLKEQSKKVPTPVQTVQMINYFRDTVSKLPQGCEIIIPPHLAEMRVPHLSEDEIEVTRQNMETQPVTSELSLKLTAFYDLYKGSGKD</sequence>
<dbReference type="AlphaFoldDB" id="A0A1D2MBH0"/>
<dbReference type="GO" id="GO:0005200">
    <property type="term" value="F:structural constituent of cytoskeleton"/>
    <property type="evidence" value="ECO:0007669"/>
    <property type="project" value="TreeGrafter"/>
</dbReference>
<keyword evidence="1" id="KW-0175">Coiled coil</keyword>
<dbReference type="PANTHER" id="PTHR47357">
    <property type="entry name" value="COP1-INTERACTIVE PROTEIN 1"/>
    <property type="match status" value="1"/>
</dbReference>
<proteinExistence type="predicted"/>
<feature type="region of interest" description="Disordered" evidence="2">
    <location>
        <begin position="526"/>
        <end position="546"/>
    </location>
</feature>
<feature type="compositionally biased region" description="Polar residues" evidence="2">
    <location>
        <begin position="241"/>
        <end position="275"/>
    </location>
</feature>
<evidence type="ECO:0000256" key="1">
    <source>
        <dbReference type="SAM" id="Coils"/>
    </source>
</evidence>
<accession>A0A1D2MBH0</accession>
<evidence type="ECO:0000256" key="2">
    <source>
        <dbReference type="SAM" id="MobiDB-lite"/>
    </source>
</evidence>
<dbReference type="Proteomes" id="UP000094527">
    <property type="component" value="Unassembled WGS sequence"/>
</dbReference>
<dbReference type="CDD" id="cd14686">
    <property type="entry name" value="bZIP"/>
    <property type="match status" value="1"/>
</dbReference>
<gene>
    <name evidence="3" type="ORF">Ocin01_16368</name>
</gene>
<feature type="coiled-coil region" evidence="1">
    <location>
        <begin position="570"/>
        <end position="639"/>
    </location>
</feature>
<comment type="caution">
    <text evidence="3">The sequence shown here is derived from an EMBL/GenBank/DDBJ whole genome shotgun (WGS) entry which is preliminary data.</text>
</comment>
<organism evidence="3 4">
    <name type="scientific">Orchesella cincta</name>
    <name type="common">Springtail</name>
    <name type="synonym">Podura cincta</name>
    <dbReference type="NCBI Taxonomy" id="48709"/>
    <lineage>
        <taxon>Eukaryota</taxon>
        <taxon>Metazoa</taxon>
        <taxon>Ecdysozoa</taxon>
        <taxon>Arthropoda</taxon>
        <taxon>Hexapoda</taxon>
        <taxon>Collembola</taxon>
        <taxon>Entomobryomorpha</taxon>
        <taxon>Entomobryoidea</taxon>
        <taxon>Orchesellidae</taxon>
        <taxon>Orchesellinae</taxon>
        <taxon>Orchesella</taxon>
    </lineage>
</organism>
<feature type="compositionally biased region" description="Basic and acidic residues" evidence="2">
    <location>
        <begin position="293"/>
        <end position="316"/>
    </location>
</feature>
<dbReference type="GO" id="GO:0005856">
    <property type="term" value="C:cytoskeleton"/>
    <property type="evidence" value="ECO:0007669"/>
    <property type="project" value="TreeGrafter"/>
</dbReference>
<dbReference type="EMBL" id="LJIJ01002043">
    <property type="protein sequence ID" value="ODM90313.1"/>
    <property type="molecule type" value="Genomic_DNA"/>
</dbReference>
<feature type="compositionally biased region" description="Low complexity" evidence="2">
    <location>
        <begin position="526"/>
        <end position="542"/>
    </location>
</feature>
<keyword evidence="4" id="KW-1185">Reference proteome</keyword>
<feature type="region of interest" description="Disordered" evidence="2">
    <location>
        <begin position="241"/>
        <end position="316"/>
    </location>
</feature>
<name>A0A1D2MBH0_ORCCI</name>
<reference evidence="3 4" key="1">
    <citation type="journal article" date="2016" name="Genome Biol. Evol.">
        <title>Gene Family Evolution Reflects Adaptation to Soil Environmental Stressors in the Genome of the Collembolan Orchesella cincta.</title>
        <authorList>
            <person name="Faddeeva-Vakhrusheva A."/>
            <person name="Derks M.F."/>
            <person name="Anvar S.Y."/>
            <person name="Agamennone V."/>
            <person name="Suring W."/>
            <person name="Smit S."/>
            <person name="van Straalen N.M."/>
            <person name="Roelofs D."/>
        </authorList>
    </citation>
    <scope>NUCLEOTIDE SEQUENCE [LARGE SCALE GENOMIC DNA]</scope>
    <source>
        <tissue evidence="3">Mixed pool</tissue>
    </source>
</reference>
<protein>
    <recommendedName>
        <fullName evidence="5">BZIP domain-containing protein</fullName>
    </recommendedName>
</protein>